<dbReference type="PANTHER" id="PTHR13360:SF1">
    <property type="entry name" value="ACTIVATING SIGNAL COINTEGRATOR 1 COMPLEX SUBUNIT 1"/>
    <property type="match status" value="1"/>
</dbReference>
<dbReference type="InterPro" id="IPR019510">
    <property type="entry name" value="AKAP7-like_phosphoesterase"/>
</dbReference>
<name>A0A4Z0A4D6_9AGAM</name>
<protein>
    <recommendedName>
        <fullName evidence="2">A-kinase anchor protein 7-like phosphoesterase domain-containing protein</fullName>
    </recommendedName>
</protein>
<organism evidence="3 4">
    <name type="scientific">Hericium alpestre</name>
    <dbReference type="NCBI Taxonomy" id="135208"/>
    <lineage>
        <taxon>Eukaryota</taxon>
        <taxon>Fungi</taxon>
        <taxon>Dikarya</taxon>
        <taxon>Basidiomycota</taxon>
        <taxon>Agaricomycotina</taxon>
        <taxon>Agaricomycetes</taxon>
        <taxon>Russulales</taxon>
        <taxon>Hericiaceae</taxon>
        <taxon>Hericium</taxon>
    </lineage>
</organism>
<evidence type="ECO:0000256" key="1">
    <source>
        <dbReference type="SAM" id="MobiDB-lite"/>
    </source>
</evidence>
<sequence length="321" mass="34438">MSSTSAETNKAKETVAVGAEDEDEETETSRSGPPDRLTSLHFPSQIQGNHAGLRTALSDLSSSLLTASPPIPGLDTSIVIPPRRAHLTVGVMALPDAAAIERALDVLQSLRSRVAEMLNGRQLSVGLECVDVMRLDPDGGAHVMFAGPDMESAEAQRLWDVASMIQCEFIQSGLMPDERRPLKLHCTLLNTVYRRSRRRAGRIPFSYTDMLASAAFRALAPPAVEVDAIAPTTEAVAYAIRSLEPVDADVLEQTEAAEADTTTPGADTTTTGADATIRRPQNTQPVRVDLGAWSLEEVQLCEMGSWGPEGEYVSVGAIDLM</sequence>
<dbReference type="PANTHER" id="PTHR13360">
    <property type="entry name" value="ACTIVATING SIGNAL COINTEGRATOR 1 COMPLEX SUBUNIT 1"/>
    <property type="match status" value="1"/>
</dbReference>
<keyword evidence="4" id="KW-1185">Reference proteome</keyword>
<dbReference type="InterPro" id="IPR009210">
    <property type="entry name" value="ASCC1"/>
</dbReference>
<comment type="caution">
    <text evidence="3">The sequence shown here is derived from an EMBL/GenBank/DDBJ whole genome shotgun (WGS) entry which is preliminary data.</text>
</comment>
<dbReference type="GO" id="GO:0006355">
    <property type="term" value="P:regulation of DNA-templated transcription"/>
    <property type="evidence" value="ECO:0007669"/>
    <property type="project" value="TreeGrafter"/>
</dbReference>
<dbReference type="Proteomes" id="UP000298061">
    <property type="component" value="Unassembled WGS sequence"/>
</dbReference>
<dbReference type="OrthoDB" id="277832at2759"/>
<dbReference type="Gene3D" id="3.90.1140.10">
    <property type="entry name" value="Cyclic phosphodiesterase"/>
    <property type="match status" value="1"/>
</dbReference>
<proteinExistence type="predicted"/>
<dbReference type="GO" id="GO:0006307">
    <property type="term" value="P:DNA alkylation repair"/>
    <property type="evidence" value="ECO:0007669"/>
    <property type="project" value="InterPro"/>
</dbReference>
<feature type="region of interest" description="Disordered" evidence="1">
    <location>
        <begin position="256"/>
        <end position="283"/>
    </location>
</feature>
<dbReference type="Pfam" id="PF10469">
    <property type="entry name" value="AKAP7_NLS"/>
    <property type="match status" value="1"/>
</dbReference>
<accession>A0A4Z0A4D6</accession>
<feature type="compositionally biased region" description="Low complexity" evidence="1">
    <location>
        <begin position="259"/>
        <end position="275"/>
    </location>
</feature>
<evidence type="ECO:0000259" key="2">
    <source>
        <dbReference type="Pfam" id="PF10469"/>
    </source>
</evidence>
<feature type="domain" description="A-kinase anchor protein 7-like phosphoesterase" evidence="2">
    <location>
        <begin position="49"/>
        <end position="206"/>
    </location>
</feature>
<dbReference type="GO" id="GO:0005634">
    <property type="term" value="C:nucleus"/>
    <property type="evidence" value="ECO:0007669"/>
    <property type="project" value="TreeGrafter"/>
</dbReference>
<dbReference type="AlphaFoldDB" id="A0A4Z0A4D6"/>
<feature type="region of interest" description="Disordered" evidence="1">
    <location>
        <begin position="1"/>
        <end position="42"/>
    </location>
</feature>
<dbReference type="EMBL" id="SFCI01000163">
    <property type="protein sequence ID" value="TFY81892.1"/>
    <property type="molecule type" value="Genomic_DNA"/>
</dbReference>
<dbReference type="STRING" id="135208.A0A4Z0A4D6"/>
<reference evidence="3 4" key="1">
    <citation type="submission" date="2019-02" db="EMBL/GenBank/DDBJ databases">
        <title>Genome sequencing of the rare red list fungi Hericium alpestre (H. flagellum).</title>
        <authorList>
            <person name="Buettner E."/>
            <person name="Kellner H."/>
        </authorList>
    </citation>
    <scope>NUCLEOTIDE SEQUENCE [LARGE SCALE GENOMIC DNA]</scope>
    <source>
        <strain evidence="3 4">DSM 108284</strain>
    </source>
</reference>
<evidence type="ECO:0000313" key="3">
    <source>
        <dbReference type="EMBL" id="TFY81892.1"/>
    </source>
</evidence>
<gene>
    <name evidence="3" type="ORF">EWM64_g2116</name>
</gene>
<evidence type="ECO:0000313" key="4">
    <source>
        <dbReference type="Proteomes" id="UP000298061"/>
    </source>
</evidence>